<dbReference type="Proteomes" id="UP000006906">
    <property type="component" value="Chromosome 16"/>
</dbReference>
<proteinExistence type="inferred from homology"/>
<keyword evidence="5" id="KW-1185">Reference proteome</keyword>
<dbReference type="Gene3D" id="2.40.100.10">
    <property type="entry name" value="Cyclophilin-like"/>
    <property type="match status" value="1"/>
</dbReference>
<dbReference type="InParanoid" id="A0A2K3CW45"/>
<evidence type="ECO:0000256" key="2">
    <source>
        <dbReference type="SAM" id="MobiDB-lite"/>
    </source>
</evidence>
<evidence type="ECO:0000313" key="5">
    <source>
        <dbReference type="Proteomes" id="UP000006906"/>
    </source>
</evidence>
<dbReference type="GO" id="GO:0005737">
    <property type="term" value="C:cytoplasm"/>
    <property type="evidence" value="ECO:0000318"/>
    <property type="project" value="GO_Central"/>
</dbReference>
<organism evidence="4 5">
    <name type="scientific">Chlamydomonas reinhardtii</name>
    <name type="common">Chlamydomonas smithii</name>
    <dbReference type="NCBI Taxonomy" id="3055"/>
    <lineage>
        <taxon>Eukaryota</taxon>
        <taxon>Viridiplantae</taxon>
        <taxon>Chlorophyta</taxon>
        <taxon>core chlorophytes</taxon>
        <taxon>Chlorophyceae</taxon>
        <taxon>CS clade</taxon>
        <taxon>Chlamydomonadales</taxon>
        <taxon>Chlamydomonadaceae</taxon>
        <taxon>Chlamydomonas</taxon>
    </lineage>
</organism>
<dbReference type="PANTHER" id="PTHR11071">
    <property type="entry name" value="PEPTIDYL-PROLYL CIS-TRANS ISOMERASE"/>
    <property type="match status" value="1"/>
</dbReference>
<feature type="compositionally biased region" description="Basic and acidic residues" evidence="2">
    <location>
        <begin position="252"/>
        <end position="264"/>
    </location>
</feature>
<evidence type="ECO:0000256" key="1">
    <source>
        <dbReference type="ARBA" id="ARBA00007365"/>
    </source>
</evidence>
<feature type="domain" description="PPIase cyclophilin-type" evidence="3">
    <location>
        <begin position="30"/>
        <end position="175"/>
    </location>
</feature>
<dbReference type="GO" id="GO:0016018">
    <property type="term" value="F:cyclosporin A binding"/>
    <property type="evidence" value="ECO:0000318"/>
    <property type="project" value="GO_Central"/>
</dbReference>
<reference evidence="4 5" key="1">
    <citation type="journal article" date="2007" name="Science">
        <title>The Chlamydomonas genome reveals the evolution of key animal and plant functions.</title>
        <authorList>
            <person name="Merchant S.S."/>
            <person name="Prochnik S.E."/>
            <person name="Vallon O."/>
            <person name="Harris E.H."/>
            <person name="Karpowicz S.J."/>
            <person name="Witman G.B."/>
            <person name="Terry A."/>
            <person name="Salamov A."/>
            <person name="Fritz-Laylin L.K."/>
            <person name="Marechal-Drouard L."/>
            <person name="Marshall W.F."/>
            <person name="Qu L.H."/>
            <person name="Nelson D.R."/>
            <person name="Sanderfoot A.A."/>
            <person name="Spalding M.H."/>
            <person name="Kapitonov V.V."/>
            <person name="Ren Q."/>
            <person name="Ferris P."/>
            <person name="Lindquist E."/>
            <person name="Shapiro H."/>
            <person name="Lucas S.M."/>
            <person name="Grimwood J."/>
            <person name="Schmutz J."/>
            <person name="Cardol P."/>
            <person name="Cerutti H."/>
            <person name="Chanfreau G."/>
            <person name="Chen C.L."/>
            <person name="Cognat V."/>
            <person name="Croft M.T."/>
            <person name="Dent R."/>
            <person name="Dutcher S."/>
            <person name="Fernandez E."/>
            <person name="Fukuzawa H."/>
            <person name="Gonzalez-Ballester D."/>
            <person name="Gonzalez-Halphen D."/>
            <person name="Hallmann A."/>
            <person name="Hanikenne M."/>
            <person name="Hippler M."/>
            <person name="Inwood W."/>
            <person name="Jabbari K."/>
            <person name="Kalanon M."/>
            <person name="Kuras R."/>
            <person name="Lefebvre P.A."/>
            <person name="Lemaire S.D."/>
            <person name="Lobanov A.V."/>
            <person name="Lohr M."/>
            <person name="Manuell A."/>
            <person name="Meier I."/>
            <person name="Mets L."/>
            <person name="Mittag M."/>
            <person name="Mittelmeier T."/>
            <person name="Moroney J.V."/>
            <person name="Moseley J."/>
            <person name="Napoli C."/>
            <person name="Nedelcu A.M."/>
            <person name="Niyogi K."/>
            <person name="Novoselov S.V."/>
            <person name="Paulsen I.T."/>
            <person name="Pazour G."/>
            <person name="Purton S."/>
            <person name="Ral J.P."/>
            <person name="Riano-Pachon D.M."/>
            <person name="Riekhof W."/>
            <person name="Rymarquis L."/>
            <person name="Schroda M."/>
            <person name="Stern D."/>
            <person name="Umen J."/>
            <person name="Willows R."/>
            <person name="Wilson N."/>
            <person name="Zimmer S.L."/>
            <person name="Allmer J."/>
            <person name="Balk J."/>
            <person name="Bisova K."/>
            <person name="Chen C.J."/>
            <person name="Elias M."/>
            <person name="Gendler K."/>
            <person name="Hauser C."/>
            <person name="Lamb M.R."/>
            <person name="Ledford H."/>
            <person name="Long J.C."/>
            <person name="Minagawa J."/>
            <person name="Page M.D."/>
            <person name="Pan J."/>
            <person name="Pootakham W."/>
            <person name="Roje S."/>
            <person name="Rose A."/>
            <person name="Stahlberg E."/>
            <person name="Terauchi A.M."/>
            <person name="Yang P."/>
            <person name="Ball S."/>
            <person name="Bowler C."/>
            <person name="Dieckmann C.L."/>
            <person name="Gladyshev V.N."/>
            <person name="Green P."/>
            <person name="Jorgensen R."/>
            <person name="Mayfield S."/>
            <person name="Mueller-Roeber B."/>
            <person name="Rajamani S."/>
            <person name="Sayre R.T."/>
            <person name="Brokstein P."/>
            <person name="Dubchak I."/>
            <person name="Goodstein D."/>
            <person name="Hornick L."/>
            <person name="Huang Y.W."/>
            <person name="Jhaveri J."/>
            <person name="Luo Y."/>
            <person name="Martinez D."/>
            <person name="Ngau W.C."/>
            <person name="Otillar B."/>
            <person name="Poliakov A."/>
            <person name="Porter A."/>
            <person name="Szajkowski L."/>
            <person name="Werner G."/>
            <person name="Zhou K."/>
            <person name="Grigoriev I.V."/>
            <person name="Rokhsar D.S."/>
            <person name="Grossman A.R."/>
        </authorList>
    </citation>
    <scope>NUCLEOTIDE SEQUENCE [LARGE SCALE GENOMIC DNA]</scope>
    <source>
        <strain evidence="5">CC-503</strain>
    </source>
</reference>
<dbReference type="InterPro" id="IPR002130">
    <property type="entry name" value="Cyclophilin-type_PPIase_dom"/>
</dbReference>
<feature type="region of interest" description="Disordered" evidence="2">
    <location>
        <begin position="224"/>
        <end position="291"/>
    </location>
</feature>
<dbReference type="PROSITE" id="PS50072">
    <property type="entry name" value="CSA_PPIASE_2"/>
    <property type="match status" value="1"/>
</dbReference>
<dbReference type="ExpressionAtlas" id="A0A2K3CW45">
    <property type="expression patterns" value="baseline"/>
</dbReference>
<dbReference type="Gramene" id="PNW72500">
    <property type="protein sequence ID" value="PNW72500"/>
    <property type="gene ID" value="CHLRE_16g686173v5"/>
</dbReference>
<feature type="compositionally biased region" description="Gly residues" evidence="2">
    <location>
        <begin position="271"/>
        <end position="287"/>
    </location>
</feature>
<dbReference type="GeneID" id="66056760"/>
<dbReference type="GO" id="GO:0005829">
    <property type="term" value="C:cytosol"/>
    <property type="evidence" value="ECO:0000318"/>
    <property type="project" value="GO_Central"/>
</dbReference>
<gene>
    <name evidence="4" type="ORF">CHLRE_16g686173v5</name>
</gene>
<dbReference type="EMBL" id="CM008977">
    <property type="protein sequence ID" value="PNW72500.1"/>
    <property type="molecule type" value="Genomic_DNA"/>
</dbReference>
<sequence>MHPELERMRQEHTLQIPALPDLDINRPFVFMDIAVANKPMGRLVIELFEDHVPQAVTHFRNRCMPGSAAGLAGTAFHKLLPRFALYGGRNPRASDGVRLPSNPHIRAVEGGLVAVGLDGEDVVLLLDRALALDSSHQVVGRVHKGREMLDKVGDLRTLPPDDAPAQRVTITRCGPTDRHGTHEALEDAAGGAAGAAARAQSAAARLAEASAEARSSVLDALSEGLKRKRKPAAAAAADTGSDSDEEDEEDGEGGKGAKQKREGTAEAEAAGGVGPSGSAAGTGGPGGAAAAAAAGVAAAAPAAPKDAAAKAQAAARNVKARMLDSMLGDLGGSDEEDSDSSGSGEQG</sequence>
<dbReference type="PANTHER" id="PTHR11071:SF561">
    <property type="entry name" value="PEPTIDYL-PROLYL CIS-TRANS ISOMERASE D-RELATED"/>
    <property type="match status" value="1"/>
</dbReference>
<dbReference type="GO" id="GO:0006457">
    <property type="term" value="P:protein folding"/>
    <property type="evidence" value="ECO:0000318"/>
    <property type="project" value="GO_Central"/>
</dbReference>
<dbReference type="RefSeq" id="XP_042916287.1">
    <property type="nucleotide sequence ID" value="XM_043071564.1"/>
</dbReference>
<evidence type="ECO:0000313" key="4">
    <source>
        <dbReference type="EMBL" id="PNW72500.1"/>
    </source>
</evidence>
<dbReference type="InterPro" id="IPR029000">
    <property type="entry name" value="Cyclophilin-like_dom_sf"/>
</dbReference>
<accession>A0A2K3CW45</accession>
<dbReference type="KEGG" id="cre:CHLRE_16g686173v5"/>
<feature type="compositionally biased region" description="Acidic residues" evidence="2">
    <location>
        <begin position="241"/>
        <end position="251"/>
    </location>
</feature>
<protein>
    <recommendedName>
        <fullName evidence="3">PPIase cyclophilin-type domain-containing protein</fullName>
    </recommendedName>
</protein>
<comment type="similarity">
    <text evidence="1">Belongs to the cyclophilin-type PPIase family.</text>
</comment>
<evidence type="ECO:0000259" key="3">
    <source>
        <dbReference type="PROSITE" id="PS50072"/>
    </source>
</evidence>
<feature type="region of interest" description="Disordered" evidence="2">
    <location>
        <begin position="326"/>
        <end position="347"/>
    </location>
</feature>
<dbReference type="OrthoDB" id="408413at2759"/>
<dbReference type="STRING" id="3055.A0A2K3CW45"/>
<dbReference type="SUPFAM" id="SSF50891">
    <property type="entry name" value="Cyclophilin-like"/>
    <property type="match status" value="1"/>
</dbReference>
<dbReference type="Pfam" id="PF00160">
    <property type="entry name" value="Pro_isomerase"/>
    <property type="match status" value="1"/>
</dbReference>
<name>A0A2K3CW45_CHLRE</name>
<dbReference type="AlphaFoldDB" id="A0A2K3CW45"/>
<dbReference type="GO" id="GO:0003755">
    <property type="term" value="F:peptidyl-prolyl cis-trans isomerase activity"/>
    <property type="evidence" value="ECO:0000318"/>
    <property type="project" value="GO_Central"/>
</dbReference>